<dbReference type="GO" id="GO:0008168">
    <property type="term" value="F:methyltransferase activity"/>
    <property type="evidence" value="ECO:0007669"/>
    <property type="project" value="UniProtKB-KW"/>
</dbReference>
<dbReference type="AlphaFoldDB" id="A0A1M6D3U6"/>
<organism evidence="1 2">
    <name type="scientific">Mesonia phycicola</name>
    <dbReference type="NCBI Taxonomy" id="579105"/>
    <lineage>
        <taxon>Bacteria</taxon>
        <taxon>Pseudomonadati</taxon>
        <taxon>Bacteroidota</taxon>
        <taxon>Flavobacteriia</taxon>
        <taxon>Flavobacteriales</taxon>
        <taxon>Flavobacteriaceae</taxon>
        <taxon>Mesonia</taxon>
    </lineage>
</organism>
<proteinExistence type="predicted"/>
<dbReference type="PANTHER" id="PTHR43861:SF6">
    <property type="entry name" value="METHYLTRANSFERASE TYPE 11"/>
    <property type="match status" value="1"/>
</dbReference>
<dbReference type="CDD" id="cd02440">
    <property type="entry name" value="AdoMet_MTases"/>
    <property type="match status" value="1"/>
</dbReference>
<dbReference type="Proteomes" id="UP000184225">
    <property type="component" value="Unassembled WGS sequence"/>
</dbReference>
<keyword evidence="1" id="KW-0808">Transferase</keyword>
<name>A0A1M6D3U6_9FLAO</name>
<gene>
    <name evidence="1" type="ORF">SAMN04488096_103279</name>
</gene>
<reference evidence="1 2" key="1">
    <citation type="submission" date="2016-11" db="EMBL/GenBank/DDBJ databases">
        <authorList>
            <person name="Jaros S."/>
            <person name="Januszkiewicz K."/>
            <person name="Wedrychowicz H."/>
        </authorList>
    </citation>
    <scope>NUCLEOTIDE SEQUENCE [LARGE SCALE GENOMIC DNA]</scope>
    <source>
        <strain evidence="1 2">DSM 21425</strain>
    </source>
</reference>
<sequence>MQNQQLFLTCKDFTVSKEEFQLVWNKEKDILITTPQPSPLELPKYYQTEDYISHTDASKSISDKLYQTVKSVMLKKKVKLINALSKKSTKRLLDIGAGTGDFLLSAKKENWEVEGIEPNDKAKQLAKAKGISLHLTTEELKNKNFEVITMWHVLEHVPDVKKQLQELHSLLSNDGHVVIAVPNFKSFDANYYQEFWAAYDVPKHLWHFSQKGIKRLFKENQFKLVKTKPLYFDSFYVSLLSEKNKTGKSNLIKAFFLGLKSNLKARSSTEYSSLIYIFKKE</sequence>
<dbReference type="SUPFAM" id="SSF53335">
    <property type="entry name" value="S-adenosyl-L-methionine-dependent methyltransferases"/>
    <property type="match status" value="1"/>
</dbReference>
<dbReference type="STRING" id="579105.SAMN04488096_103279"/>
<keyword evidence="1" id="KW-0489">Methyltransferase</keyword>
<accession>A0A1M6D3U6</accession>
<dbReference type="Gene3D" id="3.40.50.150">
    <property type="entry name" value="Vaccinia Virus protein VP39"/>
    <property type="match status" value="1"/>
</dbReference>
<dbReference type="OrthoDB" id="2370471at2"/>
<keyword evidence="2" id="KW-1185">Reference proteome</keyword>
<dbReference type="GO" id="GO:0032259">
    <property type="term" value="P:methylation"/>
    <property type="evidence" value="ECO:0007669"/>
    <property type="project" value="UniProtKB-KW"/>
</dbReference>
<dbReference type="EMBL" id="FQYY01000003">
    <property type="protein sequence ID" value="SHI67753.1"/>
    <property type="molecule type" value="Genomic_DNA"/>
</dbReference>
<evidence type="ECO:0000313" key="2">
    <source>
        <dbReference type="Proteomes" id="UP000184225"/>
    </source>
</evidence>
<protein>
    <submittedName>
        <fullName evidence="1">2-polyprenyl-3-methyl-5-hydroxy-6-metoxy-1,4-benzoquinol methylase</fullName>
    </submittedName>
</protein>
<dbReference type="InterPro" id="IPR029063">
    <property type="entry name" value="SAM-dependent_MTases_sf"/>
</dbReference>
<dbReference type="PANTHER" id="PTHR43861">
    <property type="entry name" value="TRANS-ACONITATE 2-METHYLTRANSFERASE-RELATED"/>
    <property type="match status" value="1"/>
</dbReference>
<dbReference type="RefSeq" id="WP_143159142.1">
    <property type="nucleotide sequence ID" value="NZ_FQYY01000003.1"/>
</dbReference>
<dbReference type="Pfam" id="PF13489">
    <property type="entry name" value="Methyltransf_23"/>
    <property type="match status" value="1"/>
</dbReference>
<evidence type="ECO:0000313" key="1">
    <source>
        <dbReference type="EMBL" id="SHI67753.1"/>
    </source>
</evidence>